<sequence>LRGQDAPIGYTSGNNKPVDSVSAFNVHSLVIEVPISHVTKDNLGPTATDEPVIGTWAGTRRPTTTVLAADGEATEQVTYKQVSRLGMPLVNEVVIPMGLKDTFNAIPPSTDLDVYGLLQQSVEDPELATLLCALYGVPVPNPDPGKACHTQFTAGTPASGRADIFSIFITGIK</sequence>
<feature type="non-terminal residue" evidence="1">
    <location>
        <position position="173"/>
    </location>
</feature>
<dbReference type="Pfam" id="PF14224">
    <property type="entry name" value="DUF4331"/>
    <property type="match status" value="1"/>
</dbReference>
<evidence type="ECO:0000313" key="2">
    <source>
        <dbReference type="Proteomes" id="UP000697710"/>
    </source>
</evidence>
<accession>A0A956M489</accession>
<reference evidence="1" key="1">
    <citation type="submission" date="2020-04" db="EMBL/GenBank/DDBJ databases">
        <authorList>
            <person name="Zhang T."/>
        </authorList>
    </citation>
    <scope>NUCLEOTIDE SEQUENCE</scope>
    <source>
        <strain evidence="1">HKST-UBA01</strain>
    </source>
</reference>
<protein>
    <submittedName>
        <fullName evidence="1">DUF4331 family protein</fullName>
    </submittedName>
</protein>
<evidence type="ECO:0000313" key="1">
    <source>
        <dbReference type="EMBL" id="MCA9730457.1"/>
    </source>
</evidence>
<dbReference type="InterPro" id="IPR025566">
    <property type="entry name" value="DUF4331"/>
</dbReference>
<gene>
    <name evidence="1" type="ORF">KC729_22455</name>
</gene>
<dbReference type="AlphaFoldDB" id="A0A956M489"/>
<dbReference type="Proteomes" id="UP000697710">
    <property type="component" value="Unassembled WGS sequence"/>
</dbReference>
<comment type="caution">
    <text evidence="1">The sequence shown here is derived from an EMBL/GenBank/DDBJ whole genome shotgun (WGS) entry which is preliminary data.</text>
</comment>
<feature type="non-terminal residue" evidence="1">
    <location>
        <position position="1"/>
    </location>
</feature>
<name>A0A956M489_UNCEI</name>
<proteinExistence type="predicted"/>
<organism evidence="1 2">
    <name type="scientific">Eiseniibacteriota bacterium</name>
    <dbReference type="NCBI Taxonomy" id="2212470"/>
    <lineage>
        <taxon>Bacteria</taxon>
        <taxon>Candidatus Eiseniibacteriota</taxon>
    </lineage>
</organism>
<reference evidence="1" key="2">
    <citation type="journal article" date="2021" name="Microbiome">
        <title>Successional dynamics and alternative stable states in a saline activated sludge microbial community over 9 years.</title>
        <authorList>
            <person name="Wang Y."/>
            <person name="Ye J."/>
            <person name="Ju F."/>
            <person name="Liu L."/>
            <person name="Boyd J.A."/>
            <person name="Deng Y."/>
            <person name="Parks D.H."/>
            <person name="Jiang X."/>
            <person name="Yin X."/>
            <person name="Woodcroft B.J."/>
            <person name="Tyson G.W."/>
            <person name="Hugenholtz P."/>
            <person name="Polz M.F."/>
            <person name="Zhang T."/>
        </authorList>
    </citation>
    <scope>NUCLEOTIDE SEQUENCE</scope>
    <source>
        <strain evidence="1">HKST-UBA01</strain>
    </source>
</reference>
<dbReference type="EMBL" id="JAGQHR010001228">
    <property type="protein sequence ID" value="MCA9730457.1"/>
    <property type="molecule type" value="Genomic_DNA"/>
</dbReference>